<feature type="transmembrane region" description="Helical" evidence="6">
    <location>
        <begin position="218"/>
        <end position="236"/>
    </location>
</feature>
<dbReference type="OrthoDB" id="10017208at2759"/>
<dbReference type="Proteomes" id="UP000241462">
    <property type="component" value="Unassembled WGS sequence"/>
</dbReference>
<protein>
    <recommendedName>
        <fullName evidence="7">Rhodopsin domain-containing protein</fullName>
    </recommendedName>
</protein>
<accession>A0A2T3A688</accession>
<evidence type="ECO:0000256" key="6">
    <source>
        <dbReference type="SAM" id="Phobius"/>
    </source>
</evidence>
<evidence type="ECO:0000256" key="4">
    <source>
        <dbReference type="ARBA" id="ARBA00023136"/>
    </source>
</evidence>
<keyword evidence="9" id="KW-1185">Reference proteome</keyword>
<evidence type="ECO:0000256" key="1">
    <source>
        <dbReference type="ARBA" id="ARBA00004141"/>
    </source>
</evidence>
<evidence type="ECO:0000259" key="7">
    <source>
        <dbReference type="Pfam" id="PF20684"/>
    </source>
</evidence>
<gene>
    <name evidence="8" type="ORF">BD289DRAFT_483228</name>
</gene>
<evidence type="ECO:0000256" key="3">
    <source>
        <dbReference type="ARBA" id="ARBA00022989"/>
    </source>
</evidence>
<keyword evidence="2 6" id="KW-0812">Transmembrane</keyword>
<dbReference type="InParanoid" id="A0A2T3A688"/>
<feature type="transmembrane region" description="Helical" evidence="6">
    <location>
        <begin position="24"/>
        <end position="47"/>
    </location>
</feature>
<dbReference type="Pfam" id="PF20684">
    <property type="entry name" value="Fung_rhodopsin"/>
    <property type="match status" value="1"/>
</dbReference>
<reference evidence="8 9" key="1">
    <citation type="journal article" date="2018" name="Mycol. Prog.">
        <title>Coniella lustricola, a new species from submerged detritus.</title>
        <authorList>
            <person name="Raudabaugh D.B."/>
            <person name="Iturriaga T."/>
            <person name="Carver A."/>
            <person name="Mondo S."/>
            <person name="Pangilinan J."/>
            <person name="Lipzen A."/>
            <person name="He G."/>
            <person name="Amirebrahimi M."/>
            <person name="Grigoriev I.V."/>
            <person name="Miller A.N."/>
        </authorList>
    </citation>
    <scope>NUCLEOTIDE SEQUENCE [LARGE SCALE GENOMIC DNA]</scope>
    <source>
        <strain evidence="8 9">B22-T-1</strain>
    </source>
</reference>
<proteinExistence type="inferred from homology"/>
<feature type="transmembrane region" description="Helical" evidence="6">
    <location>
        <begin position="185"/>
        <end position="206"/>
    </location>
</feature>
<organism evidence="8 9">
    <name type="scientific">Coniella lustricola</name>
    <dbReference type="NCBI Taxonomy" id="2025994"/>
    <lineage>
        <taxon>Eukaryota</taxon>
        <taxon>Fungi</taxon>
        <taxon>Dikarya</taxon>
        <taxon>Ascomycota</taxon>
        <taxon>Pezizomycotina</taxon>
        <taxon>Sordariomycetes</taxon>
        <taxon>Sordariomycetidae</taxon>
        <taxon>Diaporthales</taxon>
        <taxon>Schizoparmaceae</taxon>
        <taxon>Coniella</taxon>
    </lineage>
</organism>
<dbReference type="InterPro" id="IPR049326">
    <property type="entry name" value="Rhodopsin_dom_fungi"/>
</dbReference>
<feature type="transmembrane region" description="Helical" evidence="6">
    <location>
        <begin position="59"/>
        <end position="80"/>
    </location>
</feature>
<comment type="subcellular location">
    <subcellularLocation>
        <location evidence="1">Membrane</location>
        <topology evidence="1">Multi-pass membrane protein</topology>
    </subcellularLocation>
</comment>
<feature type="domain" description="Rhodopsin" evidence="7">
    <location>
        <begin position="43"/>
        <end position="286"/>
    </location>
</feature>
<dbReference type="InterPro" id="IPR052337">
    <property type="entry name" value="SAT4-like"/>
</dbReference>
<comment type="similarity">
    <text evidence="5">Belongs to the SAT4 family.</text>
</comment>
<dbReference type="AlphaFoldDB" id="A0A2T3A688"/>
<dbReference type="PANTHER" id="PTHR33048">
    <property type="entry name" value="PTH11-LIKE INTEGRAL MEMBRANE PROTEIN (AFU_ORTHOLOGUE AFUA_5G11245)"/>
    <property type="match status" value="1"/>
</dbReference>
<evidence type="ECO:0000313" key="9">
    <source>
        <dbReference type="Proteomes" id="UP000241462"/>
    </source>
</evidence>
<dbReference type="GO" id="GO:0016020">
    <property type="term" value="C:membrane"/>
    <property type="evidence" value="ECO:0007669"/>
    <property type="project" value="UniProtKB-SubCell"/>
</dbReference>
<dbReference type="PANTHER" id="PTHR33048:SF57">
    <property type="entry name" value="INTEGRAL MEMBRANE PROTEIN-RELATED"/>
    <property type="match status" value="1"/>
</dbReference>
<name>A0A2T3A688_9PEZI</name>
<sequence>MASPAAPPGGYIDPTKAPMSHKGILLVAPITTFYVLGLGAIGLRLWARHIKKISWQLSDYFVLVAAVLGAGYLAICWIVATRGCVGYPIVEVALAQRLVIRKGYFAGWLLQCWANTFVRLSILNFMQHVFSVRRFRLALYVCEAATVAYLVGCTISWLATCRPIKYNWLLGADVLQHCGDLKLKFLLSAVFNLCLDLSILILPMPWLWTLQMNTRKKIALSVVFGLGIFVCFATAWRTYQVVQFSKPASQLNFTVTVVEDALWSGLEITLGIINACLPVMQPAVQRLVNVPFLRYITFSTNRSAKNSKLSADSNTPFNKYSPFPSWARLSSSKDRSKVGIQRDLEYSVDIESGSSHHMIPMDNMGTTTRLETQNPVTYKHRPLTKQYFAGESPP</sequence>
<feature type="transmembrane region" description="Helical" evidence="6">
    <location>
        <begin position="137"/>
        <end position="159"/>
    </location>
</feature>
<keyword evidence="4 6" id="KW-0472">Membrane</keyword>
<evidence type="ECO:0000313" key="8">
    <source>
        <dbReference type="EMBL" id="PSR83627.1"/>
    </source>
</evidence>
<dbReference type="EMBL" id="KZ678457">
    <property type="protein sequence ID" value="PSR83627.1"/>
    <property type="molecule type" value="Genomic_DNA"/>
</dbReference>
<evidence type="ECO:0000256" key="5">
    <source>
        <dbReference type="ARBA" id="ARBA00038359"/>
    </source>
</evidence>
<feature type="transmembrane region" description="Helical" evidence="6">
    <location>
        <begin position="105"/>
        <end position="125"/>
    </location>
</feature>
<keyword evidence="3 6" id="KW-1133">Transmembrane helix</keyword>
<dbReference type="STRING" id="2025994.A0A2T3A688"/>
<evidence type="ECO:0000256" key="2">
    <source>
        <dbReference type="ARBA" id="ARBA00022692"/>
    </source>
</evidence>